<sequence>MFKPVMKTVSALACLALVAFLPGVLRGENGESEDAGETERVIALEQVPEAARKVILQESAGYTVVEVDEVTQGDAIYYEAEWIVGGNEVEVAVDAEGKILGREVEPANEDDDEGAEGSDDDR</sequence>
<evidence type="ECO:0000256" key="2">
    <source>
        <dbReference type="SAM" id="SignalP"/>
    </source>
</evidence>
<feature type="chain" id="PRO_5037602233" description="PepSY domain-containing protein" evidence="2">
    <location>
        <begin position="27"/>
        <end position="122"/>
    </location>
</feature>
<evidence type="ECO:0008006" key="5">
    <source>
        <dbReference type="Google" id="ProtNLM"/>
    </source>
</evidence>
<evidence type="ECO:0000256" key="1">
    <source>
        <dbReference type="SAM" id="MobiDB-lite"/>
    </source>
</evidence>
<reference evidence="3" key="2">
    <citation type="journal article" date="2021" name="Microbiome">
        <title>Successional dynamics and alternative stable states in a saline activated sludge microbial community over 9 years.</title>
        <authorList>
            <person name="Wang Y."/>
            <person name="Ye J."/>
            <person name="Ju F."/>
            <person name="Liu L."/>
            <person name="Boyd J.A."/>
            <person name="Deng Y."/>
            <person name="Parks D.H."/>
            <person name="Jiang X."/>
            <person name="Yin X."/>
            <person name="Woodcroft B.J."/>
            <person name="Tyson G.W."/>
            <person name="Hugenholtz P."/>
            <person name="Polz M.F."/>
            <person name="Zhang T."/>
        </authorList>
    </citation>
    <scope>NUCLEOTIDE SEQUENCE</scope>
    <source>
        <strain evidence="3">HKST-UBA02</strain>
    </source>
</reference>
<proteinExistence type="predicted"/>
<feature type="compositionally biased region" description="Acidic residues" evidence="1">
    <location>
        <begin position="106"/>
        <end position="122"/>
    </location>
</feature>
<accession>A0A956NHA6</accession>
<dbReference type="EMBL" id="JAGQHS010000244">
    <property type="protein sequence ID" value="MCA9758994.1"/>
    <property type="molecule type" value="Genomic_DNA"/>
</dbReference>
<name>A0A956NHA6_UNCEI</name>
<gene>
    <name evidence="3" type="ORF">KDA27_24590</name>
</gene>
<feature type="signal peptide" evidence="2">
    <location>
        <begin position="1"/>
        <end position="26"/>
    </location>
</feature>
<organism evidence="3 4">
    <name type="scientific">Eiseniibacteriota bacterium</name>
    <dbReference type="NCBI Taxonomy" id="2212470"/>
    <lineage>
        <taxon>Bacteria</taxon>
        <taxon>Candidatus Eiseniibacteriota</taxon>
    </lineage>
</organism>
<dbReference type="Proteomes" id="UP000739538">
    <property type="component" value="Unassembled WGS sequence"/>
</dbReference>
<comment type="caution">
    <text evidence="3">The sequence shown here is derived from an EMBL/GenBank/DDBJ whole genome shotgun (WGS) entry which is preliminary data.</text>
</comment>
<reference evidence="3" key="1">
    <citation type="submission" date="2020-04" db="EMBL/GenBank/DDBJ databases">
        <authorList>
            <person name="Zhang T."/>
        </authorList>
    </citation>
    <scope>NUCLEOTIDE SEQUENCE</scope>
    <source>
        <strain evidence="3">HKST-UBA02</strain>
    </source>
</reference>
<feature type="region of interest" description="Disordered" evidence="1">
    <location>
        <begin position="100"/>
        <end position="122"/>
    </location>
</feature>
<dbReference type="AlphaFoldDB" id="A0A956NHA6"/>
<evidence type="ECO:0000313" key="3">
    <source>
        <dbReference type="EMBL" id="MCA9758994.1"/>
    </source>
</evidence>
<dbReference type="SUPFAM" id="SSF160574">
    <property type="entry name" value="BT0923-like"/>
    <property type="match status" value="1"/>
</dbReference>
<protein>
    <recommendedName>
        <fullName evidence="5">PepSY domain-containing protein</fullName>
    </recommendedName>
</protein>
<keyword evidence="2" id="KW-0732">Signal</keyword>
<evidence type="ECO:0000313" key="4">
    <source>
        <dbReference type="Proteomes" id="UP000739538"/>
    </source>
</evidence>
<dbReference type="Gene3D" id="3.10.450.40">
    <property type="match status" value="1"/>
</dbReference>